<gene>
    <name evidence="2" type="ORF">J1605_010217</name>
</gene>
<dbReference type="AlphaFoldDB" id="A0AB34GQ82"/>
<feature type="region of interest" description="Disordered" evidence="1">
    <location>
        <begin position="66"/>
        <end position="121"/>
    </location>
</feature>
<keyword evidence="3" id="KW-1185">Reference proteome</keyword>
<reference evidence="2 3" key="1">
    <citation type="submission" date="2022-11" db="EMBL/GenBank/DDBJ databases">
        <title>Whole genome sequence of Eschrichtius robustus ER-17-0199.</title>
        <authorList>
            <person name="Bruniche-Olsen A."/>
            <person name="Black A.N."/>
            <person name="Fields C.J."/>
            <person name="Walden K."/>
            <person name="Dewoody J.A."/>
        </authorList>
    </citation>
    <scope>NUCLEOTIDE SEQUENCE [LARGE SCALE GENOMIC DNA]</scope>
    <source>
        <strain evidence="2">ER-17-0199</strain>
        <tissue evidence="2">Blubber</tissue>
    </source>
</reference>
<dbReference type="EMBL" id="JAIQCJ010002113">
    <property type="protein sequence ID" value="KAJ8782238.1"/>
    <property type="molecule type" value="Genomic_DNA"/>
</dbReference>
<evidence type="ECO:0000313" key="3">
    <source>
        <dbReference type="Proteomes" id="UP001159641"/>
    </source>
</evidence>
<protein>
    <submittedName>
        <fullName evidence="2">Uncharacterized protein</fullName>
    </submittedName>
</protein>
<dbReference type="Proteomes" id="UP001159641">
    <property type="component" value="Unassembled WGS sequence"/>
</dbReference>
<sequence>MKTSSICSLFPKGIRFDPEIPQTLRLEFAKANTKMAKNKLVGTPNPSTPLPNTVPQFIAREPFLAGKGFDGREPKGEEEVLEKDSSSEESWGSQRHWEAVVKESSKGQEMDTRRKQEVAGC</sequence>
<evidence type="ECO:0000256" key="1">
    <source>
        <dbReference type="SAM" id="MobiDB-lite"/>
    </source>
</evidence>
<feature type="compositionally biased region" description="Basic and acidic residues" evidence="1">
    <location>
        <begin position="95"/>
        <end position="121"/>
    </location>
</feature>
<organism evidence="2 3">
    <name type="scientific">Eschrichtius robustus</name>
    <name type="common">California gray whale</name>
    <name type="synonym">Eschrichtius gibbosus</name>
    <dbReference type="NCBI Taxonomy" id="9764"/>
    <lineage>
        <taxon>Eukaryota</taxon>
        <taxon>Metazoa</taxon>
        <taxon>Chordata</taxon>
        <taxon>Craniata</taxon>
        <taxon>Vertebrata</taxon>
        <taxon>Euteleostomi</taxon>
        <taxon>Mammalia</taxon>
        <taxon>Eutheria</taxon>
        <taxon>Laurasiatheria</taxon>
        <taxon>Artiodactyla</taxon>
        <taxon>Whippomorpha</taxon>
        <taxon>Cetacea</taxon>
        <taxon>Mysticeti</taxon>
        <taxon>Eschrichtiidae</taxon>
        <taxon>Eschrichtius</taxon>
    </lineage>
</organism>
<comment type="caution">
    <text evidence="2">The sequence shown here is derived from an EMBL/GenBank/DDBJ whole genome shotgun (WGS) entry which is preliminary data.</text>
</comment>
<feature type="compositionally biased region" description="Basic and acidic residues" evidence="1">
    <location>
        <begin position="69"/>
        <end position="86"/>
    </location>
</feature>
<evidence type="ECO:0000313" key="2">
    <source>
        <dbReference type="EMBL" id="KAJ8782238.1"/>
    </source>
</evidence>
<name>A0AB34GQ82_ESCRO</name>
<proteinExistence type="predicted"/>
<accession>A0AB34GQ82</accession>